<dbReference type="STRING" id="590646.G3B803"/>
<feature type="domain" description="GYF" evidence="2">
    <location>
        <begin position="268"/>
        <end position="316"/>
    </location>
</feature>
<evidence type="ECO:0000256" key="1">
    <source>
        <dbReference type="SAM" id="MobiDB-lite"/>
    </source>
</evidence>
<feature type="compositionally biased region" description="Basic and acidic residues" evidence="1">
    <location>
        <begin position="78"/>
        <end position="97"/>
    </location>
</feature>
<evidence type="ECO:0000259" key="2">
    <source>
        <dbReference type="PROSITE" id="PS50829"/>
    </source>
</evidence>
<dbReference type="SMART" id="SM00444">
    <property type="entry name" value="GYF"/>
    <property type="match status" value="1"/>
</dbReference>
<dbReference type="SUPFAM" id="SSF55277">
    <property type="entry name" value="GYF domain"/>
    <property type="match status" value="1"/>
</dbReference>
<dbReference type="eggNOG" id="KOG2950">
    <property type="taxonomic scope" value="Eukaryota"/>
</dbReference>
<dbReference type="PANTHER" id="PTHR13138">
    <property type="entry name" value="PROTEIN LIN1"/>
    <property type="match status" value="1"/>
</dbReference>
<dbReference type="PANTHER" id="PTHR13138:SF3">
    <property type="entry name" value="CD2 ANTIGEN CYTOPLASMIC TAIL-BINDING PROTEIN 2"/>
    <property type="match status" value="1"/>
</dbReference>
<sequence>MSEEELEETVLGGSRRRRDKLKKSIRDEYSSDSSDSDQEPSKSPPTQDQQDSDSDMFASENDEKDSENPPTKKPKSPKKMDMSKFELEVGIDGIHEEEGSEADIEIEAFDLRQEEEEGYFDDDGNFVRHQELEDAQDIDDWVNADKEQIRKAKQAQEKHLATKTLTSITQTTAELLENLIGVLEPDETPMEALVRLAPAKRRRGKKNHNETNEDKHKKQLILKNQRSYEKAREELMRLYRRETGEDFKFNRGIKRPIDEVEQEDDFGDKIWEFKWDDSDEINGPYSEYEMGFWKNTYFENKVVVRRVGDMDFVHVSEVDFSV</sequence>
<evidence type="ECO:0000313" key="3">
    <source>
        <dbReference type="EMBL" id="EGV61698.1"/>
    </source>
</evidence>
<dbReference type="Gene3D" id="3.30.1490.40">
    <property type="match status" value="1"/>
</dbReference>
<keyword evidence="4" id="KW-1185">Reference proteome</keyword>
<dbReference type="GO" id="GO:0005682">
    <property type="term" value="C:U5 snRNP"/>
    <property type="evidence" value="ECO:0007669"/>
    <property type="project" value="InterPro"/>
</dbReference>
<dbReference type="Proteomes" id="UP000000707">
    <property type="component" value="Unassembled WGS sequence"/>
</dbReference>
<dbReference type="AlphaFoldDB" id="G3B803"/>
<dbReference type="InterPro" id="IPR003169">
    <property type="entry name" value="GYF"/>
</dbReference>
<dbReference type="PROSITE" id="PS50829">
    <property type="entry name" value="GYF"/>
    <property type="match status" value="1"/>
</dbReference>
<evidence type="ECO:0000313" key="4">
    <source>
        <dbReference type="Proteomes" id="UP000000707"/>
    </source>
</evidence>
<dbReference type="OrthoDB" id="331341at2759"/>
<organism evidence="4">
    <name type="scientific">Candida tenuis (strain ATCC 10573 / BCRC 21748 / CBS 615 / JCM 9827 / NBRC 10315 / NRRL Y-1498 / VKM Y-70)</name>
    <name type="common">Yeast</name>
    <name type="synonym">Yamadazyma tenuis</name>
    <dbReference type="NCBI Taxonomy" id="590646"/>
    <lineage>
        <taxon>Eukaryota</taxon>
        <taxon>Fungi</taxon>
        <taxon>Dikarya</taxon>
        <taxon>Ascomycota</taxon>
        <taxon>Saccharomycotina</taxon>
        <taxon>Pichiomycetes</taxon>
        <taxon>Debaryomycetaceae</taxon>
        <taxon>Yamadazyma</taxon>
    </lineage>
</organism>
<proteinExistence type="predicted"/>
<reference evidence="3 4" key="1">
    <citation type="journal article" date="2011" name="Proc. Natl. Acad. Sci. U.S.A.">
        <title>Comparative genomics of xylose-fermenting fungi for enhanced biofuel production.</title>
        <authorList>
            <person name="Wohlbach D.J."/>
            <person name="Kuo A."/>
            <person name="Sato T.K."/>
            <person name="Potts K.M."/>
            <person name="Salamov A.A."/>
            <person name="LaButti K.M."/>
            <person name="Sun H."/>
            <person name="Clum A."/>
            <person name="Pangilinan J.L."/>
            <person name="Lindquist E.A."/>
            <person name="Lucas S."/>
            <person name="Lapidus A."/>
            <person name="Jin M."/>
            <person name="Gunawan C."/>
            <person name="Balan V."/>
            <person name="Dale B.E."/>
            <person name="Jeffries T.W."/>
            <person name="Zinkel R."/>
            <person name="Barry K.W."/>
            <person name="Grigoriev I.V."/>
            <person name="Gasch A.P."/>
        </authorList>
    </citation>
    <scope>NUCLEOTIDE SEQUENCE [LARGE SCALE GENOMIC DNA]</scope>
    <source>
        <strain evidence="4">ATCC 10573 / BCRC 21748 / CBS 615 / JCM 9827 / NBRC 10315 / NRRL Y-1498 / VKM Y-70</strain>
    </source>
</reference>
<dbReference type="HOGENOM" id="CLU_024456_0_0_1"/>
<accession>G3B803</accession>
<feature type="compositionally biased region" description="Acidic residues" evidence="1">
    <location>
        <begin position="50"/>
        <end position="65"/>
    </location>
</feature>
<name>G3B803_CANTC</name>
<dbReference type="InterPro" id="IPR035445">
    <property type="entry name" value="GYF-like_dom_sf"/>
</dbReference>
<dbReference type="EMBL" id="GL996527">
    <property type="protein sequence ID" value="EGV61698.1"/>
    <property type="molecule type" value="Genomic_DNA"/>
</dbReference>
<dbReference type="Pfam" id="PF02213">
    <property type="entry name" value="GYF"/>
    <property type="match status" value="1"/>
</dbReference>
<feature type="region of interest" description="Disordered" evidence="1">
    <location>
        <begin position="1"/>
        <end position="103"/>
    </location>
</feature>
<dbReference type="InterPro" id="IPR039905">
    <property type="entry name" value="CD2BP2/Lin1"/>
</dbReference>
<protein>
    <recommendedName>
        <fullName evidence="2">GYF domain-containing protein</fullName>
    </recommendedName>
</protein>
<gene>
    <name evidence="3" type="ORF">CANTEDRAFT_135637</name>
</gene>